<keyword evidence="11" id="KW-0325">Glycoprotein</keyword>
<feature type="binding site" evidence="16">
    <location>
        <position position="664"/>
    </location>
    <ligand>
        <name>L-glutamate</name>
        <dbReference type="ChEBI" id="CHEBI:29985"/>
    </ligand>
</feature>
<evidence type="ECO:0000256" key="13">
    <source>
        <dbReference type="ARBA" id="ARBA00023286"/>
    </source>
</evidence>
<feature type="domain" description="Ionotropic glutamate receptor C-terminal" evidence="21">
    <location>
        <begin position="406"/>
        <end position="776"/>
    </location>
</feature>
<dbReference type="AlphaFoldDB" id="A0A9P0BAY8"/>
<evidence type="ECO:0000256" key="17">
    <source>
        <dbReference type="PIRSR" id="PIRSR601508-2"/>
    </source>
</evidence>
<keyword evidence="13" id="KW-1071">Ligand-gated ion channel</keyword>
<keyword evidence="5 19" id="KW-0812">Transmembrane</keyword>
<keyword evidence="9 19" id="KW-0472">Membrane</keyword>
<proteinExistence type="inferred from homology"/>
<evidence type="ECO:0000256" key="15">
    <source>
        <dbReference type="ARBA" id="ARBA00034100"/>
    </source>
</evidence>
<name>A0A9P0BAY8_BRAAE</name>
<evidence type="ECO:0000259" key="21">
    <source>
        <dbReference type="SMART" id="SM00079"/>
    </source>
</evidence>
<dbReference type="Pfam" id="PF10613">
    <property type="entry name" value="Lig_chan-Glu_bd"/>
    <property type="match status" value="1"/>
</dbReference>
<feature type="site" description="Interaction with the cone snail toxin Con-ikot-ikot" evidence="17">
    <location>
        <position position="669"/>
    </location>
</feature>
<evidence type="ECO:0000256" key="2">
    <source>
        <dbReference type="ARBA" id="ARBA00008685"/>
    </source>
</evidence>
<dbReference type="GO" id="GO:0015276">
    <property type="term" value="F:ligand-gated monoatomic ion channel activity"/>
    <property type="evidence" value="ECO:0007669"/>
    <property type="project" value="InterPro"/>
</dbReference>
<keyword evidence="10" id="KW-0675">Receptor</keyword>
<dbReference type="Proteomes" id="UP001154078">
    <property type="component" value="Chromosome 6"/>
</dbReference>
<evidence type="ECO:0000256" key="19">
    <source>
        <dbReference type="SAM" id="Phobius"/>
    </source>
</evidence>
<sequence>MVKIYLLWFIIYNLSIKTYEADVLKIGAIFDKTSPYKEKAFLLAIDDANDKATNDEYEFEGIIKKIEYDDSFQSMNVTCTLIQEGVVGILGPVSEDNSNVMQSILDLKEIPHIDVRWDDQPLNGTVVNVYPYPDVMTRVYLTILNEWQWESFVILYENNESLFRVAELLKLFHDSGSKIVVRQLDKHKTGNYRSTLKEVWRSGATHFMLDCSIDILEAVLRQAQQIGLMTSKHHYIITNLDLHTFELTPFTYSETNITGMRFIDPTNEMIMQVASRIFFTESEIEENMANKYEAGYKLQLETALVYDAVSMFIEAVKSAPKISSPSINCYENDGGWPSGQTVVNLMKGLEYEGLTGKIKFDNKGFRTDFGLDIIELHEENVAKVGTWNSSEGLNITRTYLSENKVDDESLTEPYGMLKFSADQLYGNDRFEGFGIDLIHELSLMEGFNYTFIIRDDKQNGKYDPELNKWTGMIGDVIDGVAHLAITDMTITSQRAEVVDFTTPFMNLGISILYQKPKKAPPSFFSFADPFAFTVWKLLAAAYFGVSVILFILGRICPDEWTNPYPCIEEPEYLVNTLSLGNCFWFITGSIMQQGSEIAPLAISTRMVAGSWWFFTLIMVSSYTANLAAFLTTESPDSQFNTVYELVKNAEDKRIKYGAKLDGATFNFFKNATNNEVYQQIYAYMEDHKSEVMVLDNKDGVAKANEEKYAFFMESVSIEYETQRKCELNQVGNLLDEKGYGIAMKKNSPYRNPLSKAILRLQETGKLAALKRKWWEERRGGGQCAVTTPLNLKNVEGVFWVSIGGTVIACILVFIEFTSHITKECVKTKTPFRVAFMKELKFYFTFSGMVKPVVYNSEKDSVSRKSDEAVLENCVAKGESTETLKTFPPIIGSKLVLERQAQRAVEAGASFGGVDRPTPRFMGVGGGGAAARAKVGLAEPEPIKDWQRVRSCFGPPILFSDNKRGNRKEILYALGAFLETSTCFIYY</sequence>
<evidence type="ECO:0000256" key="12">
    <source>
        <dbReference type="ARBA" id="ARBA00023257"/>
    </source>
</evidence>
<evidence type="ECO:0000313" key="23">
    <source>
        <dbReference type="EMBL" id="CAH0559160.1"/>
    </source>
</evidence>
<dbReference type="InterPro" id="IPR019594">
    <property type="entry name" value="Glu/Gly-bd"/>
</dbReference>
<reference evidence="23" key="1">
    <citation type="submission" date="2021-12" db="EMBL/GenBank/DDBJ databases">
        <authorList>
            <person name="King R."/>
        </authorList>
    </citation>
    <scope>NUCLEOTIDE SEQUENCE</scope>
</reference>
<feature type="binding site" evidence="16">
    <location>
        <position position="713"/>
    </location>
    <ligand>
        <name>L-glutamate</name>
        <dbReference type="ChEBI" id="CHEBI:29985"/>
    </ligand>
</feature>
<feature type="transmembrane region" description="Helical" evidence="19">
    <location>
        <begin position="611"/>
        <end position="630"/>
    </location>
</feature>
<feature type="domain" description="Ionotropic glutamate receptor L-glutamate and glycine-binding" evidence="22">
    <location>
        <begin position="413"/>
        <end position="478"/>
    </location>
</feature>
<dbReference type="Gene3D" id="1.10.287.70">
    <property type="match status" value="1"/>
</dbReference>
<gene>
    <name evidence="23" type="ORF">MELIAE_LOCUS9306</name>
</gene>
<dbReference type="CDD" id="cd06382">
    <property type="entry name" value="PBP1_iGluR_Kainate"/>
    <property type="match status" value="1"/>
</dbReference>
<dbReference type="Gene3D" id="3.40.190.10">
    <property type="entry name" value="Periplasmic binding protein-like II"/>
    <property type="match status" value="1"/>
</dbReference>
<dbReference type="Pfam" id="PF00060">
    <property type="entry name" value="Lig_chan"/>
    <property type="match status" value="1"/>
</dbReference>
<dbReference type="SUPFAM" id="SSF53822">
    <property type="entry name" value="Periplasmic binding protein-like I"/>
    <property type="match status" value="1"/>
</dbReference>
<dbReference type="Gene3D" id="3.40.50.2300">
    <property type="match status" value="2"/>
</dbReference>
<dbReference type="PANTHER" id="PTHR18966">
    <property type="entry name" value="IONOTROPIC GLUTAMATE RECEPTOR"/>
    <property type="match status" value="1"/>
</dbReference>
<comment type="subcellular location">
    <subcellularLocation>
        <location evidence="1">Cell membrane</location>
        <topology evidence="1">Multi-pass membrane protein</topology>
    </subcellularLocation>
    <subcellularLocation>
        <location evidence="15">Postsynaptic cell membrane</location>
    </subcellularLocation>
</comment>
<dbReference type="SMART" id="SM00079">
    <property type="entry name" value="PBPe"/>
    <property type="match status" value="1"/>
</dbReference>
<keyword evidence="24" id="KW-1185">Reference proteome</keyword>
<dbReference type="InterPro" id="IPR028082">
    <property type="entry name" value="Peripla_BP_I"/>
</dbReference>
<dbReference type="SMART" id="SM00918">
    <property type="entry name" value="Lig_chan-Glu_bd"/>
    <property type="match status" value="1"/>
</dbReference>
<evidence type="ECO:0000256" key="6">
    <source>
        <dbReference type="ARBA" id="ARBA00022989"/>
    </source>
</evidence>
<evidence type="ECO:0000256" key="8">
    <source>
        <dbReference type="ARBA" id="ARBA00023065"/>
    </source>
</evidence>
<dbReference type="InterPro" id="IPR001828">
    <property type="entry name" value="ANF_lig-bd_rcpt"/>
</dbReference>
<keyword evidence="14" id="KW-0407">Ion channel</keyword>
<dbReference type="InterPro" id="IPR015683">
    <property type="entry name" value="Ionotropic_Glu_rcpt"/>
</dbReference>
<dbReference type="PRINTS" id="PR00177">
    <property type="entry name" value="NMDARECEPTOR"/>
</dbReference>
<evidence type="ECO:0000256" key="5">
    <source>
        <dbReference type="ARBA" id="ARBA00022692"/>
    </source>
</evidence>
<evidence type="ECO:0000256" key="1">
    <source>
        <dbReference type="ARBA" id="ARBA00004651"/>
    </source>
</evidence>
<organism evidence="23 24">
    <name type="scientific">Brassicogethes aeneus</name>
    <name type="common">Rape pollen beetle</name>
    <name type="synonym">Meligethes aeneus</name>
    <dbReference type="NCBI Taxonomy" id="1431903"/>
    <lineage>
        <taxon>Eukaryota</taxon>
        <taxon>Metazoa</taxon>
        <taxon>Ecdysozoa</taxon>
        <taxon>Arthropoda</taxon>
        <taxon>Hexapoda</taxon>
        <taxon>Insecta</taxon>
        <taxon>Pterygota</taxon>
        <taxon>Neoptera</taxon>
        <taxon>Endopterygota</taxon>
        <taxon>Coleoptera</taxon>
        <taxon>Polyphaga</taxon>
        <taxon>Cucujiformia</taxon>
        <taxon>Nitidulidae</taxon>
        <taxon>Meligethinae</taxon>
        <taxon>Brassicogethes</taxon>
    </lineage>
</organism>
<keyword evidence="20" id="KW-0732">Signal</keyword>
<evidence type="ECO:0000256" key="10">
    <source>
        <dbReference type="ARBA" id="ARBA00023170"/>
    </source>
</evidence>
<keyword evidence="4" id="KW-1003">Cell membrane</keyword>
<dbReference type="GO" id="GO:0038023">
    <property type="term" value="F:signaling receptor activity"/>
    <property type="evidence" value="ECO:0007669"/>
    <property type="project" value="InterPro"/>
</dbReference>
<evidence type="ECO:0000256" key="9">
    <source>
        <dbReference type="ARBA" id="ARBA00023136"/>
    </source>
</evidence>
<dbReference type="FunFam" id="3.40.190.10:FF:000747">
    <property type="entry name" value="Uncharacterized protein"/>
    <property type="match status" value="1"/>
</dbReference>
<protein>
    <submittedName>
        <fullName evidence="23">Uncharacterized protein</fullName>
    </submittedName>
</protein>
<evidence type="ECO:0000256" key="3">
    <source>
        <dbReference type="ARBA" id="ARBA00022448"/>
    </source>
</evidence>
<dbReference type="EMBL" id="OV121137">
    <property type="protein sequence ID" value="CAH0559160.1"/>
    <property type="molecule type" value="Genomic_DNA"/>
</dbReference>
<dbReference type="FunFam" id="3.40.190.10:FF:000178">
    <property type="entry name" value="Glutamate receptor subunit"/>
    <property type="match status" value="1"/>
</dbReference>
<feature type="transmembrane region" description="Helical" evidence="19">
    <location>
        <begin position="530"/>
        <end position="552"/>
    </location>
</feature>
<feature type="binding site" evidence="16">
    <location>
        <position position="494"/>
    </location>
    <ligand>
        <name>L-glutamate</name>
        <dbReference type="ChEBI" id="CHEBI:29985"/>
    </ligand>
</feature>
<evidence type="ECO:0000256" key="4">
    <source>
        <dbReference type="ARBA" id="ARBA00022475"/>
    </source>
</evidence>
<dbReference type="SUPFAM" id="SSF53850">
    <property type="entry name" value="Periplasmic binding protein-like II"/>
    <property type="match status" value="1"/>
</dbReference>
<dbReference type="InterPro" id="IPR001508">
    <property type="entry name" value="Iono_Glu_rcpt_met"/>
</dbReference>
<dbReference type="GO" id="GO:0045211">
    <property type="term" value="C:postsynaptic membrane"/>
    <property type="evidence" value="ECO:0007669"/>
    <property type="project" value="UniProtKB-SubCell"/>
</dbReference>
<accession>A0A9P0BAY8</accession>
<evidence type="ECO:0000256" key="18">
    <source>
        <dbReference type="PIRSR" id="PIRSR601508-3"/>
    </source>
</evidence>
<evidence type="ECO:0000256" key="14">
    <source>
        <dbReference type="ARBA" id="ARBA00023303"/>
    </source>
</evidence>
<dbReference type="InterPro" id="IPR001320">
    <property type="entry name" value="Iontro_rcpt_C"/>
</dbReference>
<feature type="signal peptide" evidence="20">
    <location>
        <begin position="1"/>
        <end position="21"/>
    </location>
</feature>
<keyword evidence="3" id="KW-0813">Transport</keyword>
<dbReference type="OrthoDB" id="5984008at2759"/>
<evidence type="ECO:0000256" key="20">
    <source>
        <dbReference type="SAM" id="SignalP"/>
    </source>
</evidence>
<dbReference type="FunFam" id="1.10.287.70:FF:000105">
    <property type="entry name" value="Eye-enriched kainate receptor, isoform A"/>
    <property type="match status" value="1"/>
</dbReference>
<keyword evidence="7" id="KW-0770">Synapse</keyword>
<evidence type="ECO:0000259" key="22">
    <source>
        <dbReference type="SMART" id="SM00918"/>
    </source>
</evidence>
<comment type="similarity">
    <text evidence="2">Belongs to the glutamate-gated ion channel (TC 1.A.10.1) family.</text>
</comment>
<evidence type="ECO:0000256" key="11">
    <source>
        <dbReference type="ARBA" id="ARBA00023180"/>
    </source>
</evidence>
<feature type="chain" id="PRO_5040119773" evidence="20">
    <location>
        <begin position="22"/>
        <end position="986"/>
    </location>
</feature>
<feature type="binding site" evidence="16">
    <location>
        <position position="489"/>
    </location>
    <ligand>
        <name>L-glutamate</name>
        <dbReference type="ChEBI" id="CHEBI:29985"/>
    </ligand>
</feature>
<keyword evidence="6 19" id="KW-1133">Transmembrane helix</keyword>
<feature type="transmembrane region" description="Helical" evidence="19">
    <location>
        <begin position="796"/>
        <end position="814"/>
    </location>
</feature>
<keyword evidence="8" id="KW-0406">Ion transport</keyword>
<keyword evidence="12" id="KW-0628">Postsynaptic cell membrane</keyword>
<dbReference type="Pfam" id="PF01094">
    <property type="entry name" value="ANF_receptor"/>
    <property type="match status" value="1"/>
</dbReference>
<evidence type="ECO:0000256" key="7">
    <source>
        <dbReference type="ARBA" id="ARBA00023018"/>
    </source>
</evidence>
<feature type="disulfide bond" evidence="18">
    <location>
        <begin position="79"/>
        <end position="329"/>
    </location>
</feature>
<evidence type="ECO:0000256" key="16">
    <source>
        <dbReference type="PIRSR" id="PIRSR601508-1"/>
    </source>
</evidence>
<keyword evidence="18" id="KW-1015">Disulfide bond</keyword>
<evidence type="ECO:0000313" key="24">
    <source>
        <dbReference type="Proteomes" id="UP001154078"/>
    </source>
</evidence>